<dbReference type="InterPro" id="IPR023394">
    <property type="entry name" value="Sec7_C_sf"/>
</dbReference>
<dbReference type="Proteomes" id="UP000001876">
    <property type="component" value="Unassembled WGS sequence"/>
</dbReference>
<dbReference type="PANTHER" id="PTHR10663:SF375">
    <property type="entry name" value="LD29171P"/>
    <property type="match status" value="1"/>
</dbReference>
<dbReference type="AlphaFoldDB" id="C1N7R1"/>
<accession>C1N7R1</accession>
<dbReference type="GO" id="GO:0005829">
    <property type="term" value="C:cytosol"/>
    <property type="evidence" value="ECO:0007669"/>
    <property type="project" value="UniProtKB-SubCell"/>
</dbReference>
<protein>
    <submittedName>
        <fullName evidence="3">Predicted protein</fullName>
    </submittedName>
</protein>
<evidence type="ECO:0000259" key="2">
    <source>
        <dbReference type="PROSITE" id="PS50190"/>
    </source>
</evidence>
<dbReference type="OMA" id="GIASMHE"/>
<dbReference type="InterPro" id="IPR035999">
    <property type="entry name" value="Sec7_dom_sf"/>
</dbReference>
<dbReference type="GeneID" id="9689578"/>
<dbReference type="EMBL" id="GG663750">
    <property type="protein sequence ID" value="EEH51759.1"/>
    <property type="molecule type" value="Genomic_DNA"/>
</dbReference>
<dbReference type="RefSeq" id="XP_003064137.1">
    <property type="nucleotide sequence ID" value="XM_003064091.1"/>
</dbReference>
<dbReference type="PROSITE" id="PS50190">
    <property type="entry name" value="SEC7"/>
    <property type="match status" value="1"/>
</dbReference>
<comment type="subcellular location">
    <subcellularLocation>
        <location evidence="1">Cytoplasm</location>
        <location evidence="1">Cytosol</location>
    </subcellularLocation>
</comment>
<proteinExistence type="predicted"/>
<dbReference type="InterPro" id="IPR000904">
    <property type="entry name" value="Sec7_dom"/>
</dbReference>
<gene>
    <name evidence="3" type="ORF">MICPUCDRAFT_7703</name>
</gene>
<dbReference type="GO" id="GO:0032012">
    <property type="term" value="P:regulation of ARF protein signal transduction"/>
    <property type="evidence" value="ECO:0007669"/>
    <property type="project" value="InterPro"/>
</dbReference>
<dbReference type="PANTHER" id="PTHR10663">
    <property type="entry name" value="GUANYL-NUCLEOTIDE EXCHANGE FACTOR"/>
    <property type="match status" value="1"/>
</dbReference>
<feature type="domain" description="SEC7" evidence="2">
    <location>
        <begin position="1"/>
        <end position="147"/>
    </location>
</feature>
<feature type="non-terminal residue" evidence="3">
    <location>
        <position position="1"/>
    </location>
</feature>
<dbReference type="STRING" id="564608.C1N7R1"/>
<dbReference type="GO" id="GO:0005802">
    <property type="term" value="C:trans-Golgi network"/>
    <property type="evidence" value="ECO:0007669"/>
    <property type="project" value="TreeGrafter"/>
</dbReference>
<dbReference type="KEGG" id="mpp:MICPUCDRAFT_7703"/>
<dbReference type="Gene3D" id="1.10.220.20">
    <property type="match status" value="1"/>
</dbReference>
<dbReference type="Pfam" id="PF01369">
    <property type="entry name" value="Sec7"/>
    <property type="match status" value="1"/>
</dbReference>
<dbReference type="GO" id="GO:0005085">
    <property type="term" value="F:guanyl-nucleotide exchange factor activity"/>
    <property type="evidence" value="ECO:0007669"/>
    <property type="project" value="InterPro"/>
</dbReference>
<dbReference type="SMART" id="SM00222">
    <property type="entry name" value="Sec7"/>
    <property type="match status" value="1"/>
</dbReference>
<dbReference type="FunFam" id="1.10.1000.11:FF:000002">
    <property type="entry name" value="Cytohesin 1"/>
    <property type="match status" value="1"/>
</dbReference>
<dbReference type="eggNOG" id="KOG0929">
    <property type="taxonomic scope" value="Eukaryota"/>
</dbReference>
<dbReference type="SUPFAM" id="SSF48425">
    <property type="entry name" value="Sec7 domain"/>
    <property type="match status" value="1"/>
</dbReference>
<dbReference type="Gene3D" id="1.10.1000.11">
    <property type="entry name" value="Arf Nucleotide-binding Site Opener,domain 2"/>
    <property type="match status" value="1"/>
</dbReference>
<dbReference type="CDD" id="cd00171">
    <property type="entry name" value="Sec7"/>
    <property type="match status" value="1"/>
</dbReference>
<evidence type="ECO:0000313" key="3">
    <source>
        <dbReference type="EMBL" id="EEH51759.1"/>
    </source>
</evidence>
<sequence length="155" mass="17082">DVANFLLRTKGLDKAAVGELLGGHDDESVAVMRAFARSFDFSKLDFDVALRVFLKPFRLPGEAQKIDRLMEAFAARYCACNDGAFANTDAAYVLAFAVIMLNTDAHNDAMDGKLTRDEFAAMARSAESGGDVDDAMLHTLYDRVVKDEIKFTDEE</sequence>
<name>C1N7R1_MICPC</name>
<keyword evidence="4" id="KW-1185">Reference proteome</keyword>
<organism evidence="4">
    <name type="scientific">Micromonas pusilla (strain CCMP1545)</name>
    <name type="common">Picoplanktonic green alga</name>
    <dbReference type="NCBI Taxonomy" id="564608"/>
    <lineage>
        <taxon>Eukaryota</taxon>
        <taxon>Viridiplantae</taxon>
        <taxon>Chlorophyta</taxon>
        <taxon>Mamiellophyceae</taxon>
        <taxon>Mamiellales</taxon>
        <taxon>Mamiellaceae</taxon>
        <taxon>Micromonas</taxon>
    </lineage>
</organism>
<evidence type="ECO:0000256" key="1">
    <source>
        <dbReference type="ARBA" id="ARBA00004514"/>
    </source>
</evidence>
<dbReference type="OrthoDB" id="430364at2759"/>
<feature type="non-terminal residue" evidence="3">
    <location>
        <position position="155"/>
    </location>
</feature>
<evidence type="ECO:0000313" key="4">
    <source>
        <dbReference type="Proteomes" id="UP000001876"/>
    </source>
</evidence>
<reference evidence="3 4" key="1">
    <citation type="journal article" date="2009" name="Science">
        <title>Green evolution and dynamic adaptations revealed by genomes of the marine picoeukaryotes Micromonas.</title>
        <authorList>
            <person name="Worden A.Z."/>
            <person name="Lee J.H."/>
            <person name="Mock T."/>
            <person name="Rouze P."/>
            <person name="Simmons M.P."/>
            <person name="Aerts A.L."/>
            <person name="Allen A.E."/>
            <person name="Cuvelier M.L."/>
            <person name="Derelle E."/>
            <person name="Everett M.V."/>
            <person name="Foulon E."/>
            <person name="Grimwood J."/>
            <person name="Gundlach H."/>
            <person name="Henrissat B."/>
            <person name="Napoli C."/>
            <person name="McDonald S.M."/>
            <person name="Parker M.S."/>
            <person name="Rombauts S."/>
            <person name="Salamov A."/>
            <person name="Von Dassow P."/>
            <person name="Badger J.H."/>
            <person name="Coutinho P.M."/>
            <person name="Demir E."/>
            <person name="Dubchak I."/>
            <person name="Gentemann C."/>
            <person name="Eikrem W."/>
            <person name="Gready J.E."/>
            <person name="John U."/>
            <person name="Lanier W."/>
            <person name="Lindquist E.A."/>
            <person name="Lucas S."/>
            <person name="Mayer K.F."/>
            <person name="Moreau H."/>
            <person name="Not F."/>
            <person name="Otillar R."/>
            <person name="Panaud O."/>
            <person name="Pangilinan J."/>
            <person name="Paulsen I."/>
            <person name="Piegu B."/>
            <person name="Poliakov A."/>
            <person name="Robbens S."/>
            <person name="Schmutz J."/>
            <person name="Toulza E."/>
            <person name="Wyss T."/>
            <person name="Zelensky A."/>
            <person name="Zhou K."/>
            <person name="Armbrust E.V."/>
            <person name="Bhattacharya D."/>
            <person name="Goodenough U.W."/>
            <person name="Van de Peer Y."/>
            <person name="Grigoriev I.V."/>
        </authorList>
    </citation>
    <scope>NUCLEOTIDE SEQUENCE [LARGE SCALE GENOMIC DNA]</scope>
    <source>
        <strain evidence="3 4">CCMP1545</strain>
    </source>
</reference>